<keyword evidence="2" id="KW-1185">Reference proteome</keyword>
<gene>
    <name evidence="1" type="ORF">H6G48_01720</name>
</gene>
<evidence type="ECO:0000313" key="1">
    <source>
        <dbReference type="EMBL" id="MBD2620483.1"/>
    </source>
</evidence>
<comment type="caution">
    <text evidence="1">The sequence shown here is derived from an EMBL/GenBank/DDBJ whole genome shotgun (WGS) entry which is preliminary data.</text>
</comment>
<organism evidence="1 2">
    <name type="scientific">Microcystis flos-aquae FACHB-1344</name>
    <dbReference type="NCBI Taxonomy" id="2692899"/>
    <lineage>
        <taxon>Bacteria</taxon>
        <taxon>Bacillati</taxon>
        <taxon>Cyanobacteriota</taxon>
        <taxon>Cyanophyceae</taxon>
        <taxon>Oscillatoriophycideae</taxon>
        <taxon>Chroococcales</taxon>
        <taxon>Microcystaceae</taxon>
        <taxon>Microcystis</taxon>
    </lineage>
</organism>
<reference evidence="1 2" key="1">
    <citation type="journal article" date="2020" name="ISME J.">
        <title>Comparative genomics reveals insights into cyanobacterial evolution and habitat adaptation.</title>
        <authorList>
            <person name="Chen M.Y."/>
            <person name="Teng W.K."/>
            <person name="Zhao L."/>
            <person name="Hu C.X."/>
            <person name="Zhou Y.K."/>
            <person name="Han B.P."/>
            <person name="Song L.R."/>
            <person name="Shu W.S."/>
        </authorList>
    </citation>
    <scope>NUCLEOTIDE SEQUENCE [LARGE SCALE GENOMIC DNA]</scope>
    <source>
        <strain evidence="1 2">FACHB-1344</strain>
    </source>
</reference>
<evidence type="ECO:0000313" key="2">
    <source>
        <dbReference type="Proteomes" id="UP000636187"/>
    </source>
</evidence>
<name>A0ABR8HM42_9CHRO</name>
<proteinExistence type="predicted"/>
<protein>
    <submittedName>
        <fullName evidence="1">Uncharacterized protein</fullName>
    </submittedName>
</protein>
<dbReference type="EMBL" id="JACJSW010000029">
    <property type="protein sequence ID" value="MBD2620483.1"/>
    <property type="molecule type" value="Genomic_DNA"/>
</dbReference>
<sequence length="51" mass="5920">MDFTLFADDRIREVMRLFTDPFVVQLAISFSRIIDGCPPNSMDREEIAKIV</sequence>
<dbReference type="RefSeq" id="WP_155119269.1">
    <property type="nucleotide sequence ID" value="NZ_JACJSW010000029.1"/>
</dbReference>
<dbReference type="Proteomes" id="UP000636187">
    <property type="component" value="Unassembled WGS sequence"/>
</dbReference>
<accession>A0ABR8HM42</accession>